<dbReference type="PANTHER" id="PTHR30146">
    <property type="entry name" value="LACI-RELATED TRANSCRIPTIONAL REPRESSOR"/>
    <property type="match status" value="1"/>
</dbReference>
<dbReference type="InterPro" id="IPR046335">
    <property type="entry name" value="LacI/GalR-like_sensor"/>
</dbReference>
<dbReference type="Proteomes" id="UP000245720">
    <property type="component" value="Unassembled WGS sequence"/>
</dbReference>
<dbReference type="OrthoDB" id="2061242at2"/>
<accession>A0A315Y574</accession>
<dbReference type="GO" id="GO:0003700">
    <property type="term" value="F:DNA-binding transcription factor activity"/>
    <property type="evidence" value="ECO:0007669"/>
    <property type="project" value="InterPro"/>
</dbReference>
<gene>
    <name evidence="5" type="ORF">IE37_00430</name>
</gene>
<dbReference type="PANTHER" id="PTHR30146:SF109">
    <property type="entry name" value="HTH-TYPE TRANSCRIPTIONAL REGULATOR GALS"/>
    <property type="match status" value="1"/>
</dbReference>
<keyword evidence="1" id="KW-0805">Transcription regulation</keyword>
<dbReference type="PRINTS" id="PR00032">
    <property type="entry name" value="HTHARAC"/>
</dbReference>
<protein>
    <submittedName>
        <fullName evidence="5">DNA-binding LacI/PurR family transcriptional regulator</fullName>
    </submittedName>
</protein>
<keyword evidence="2 5" id="KW-0238">DNA-binding</keyword>
<evidence type="ECO:0000313" key="6">
    <source>
        <dbReference type="Proteomes" id="UP000245720"/>
    </source>
</evidence>
<dbReference type="InterPro" id="IPR018060">
    <property type="entry name" value="HTH_AraC"/>
</dbReference>
<dbReference type="InterPro" id="IPR009057">
    <property type="entry name" value="Homeodomain-like_sf"/>
</dbReference>
<dbReference type="CDD" id="cd06267">
    <property type="entry name" value="PBP1_LacI_sugar_binding-like"/>
    <property type="match status" value="1"/>
</dbReference>
<dbReference type="Gene3D" id="3.40.50.2300">
    <property type="match status" value="2"/>
</dbReference>
<dbReference type="SMART" id="SM00342">
    <property type="entry name" value="HTH_ARAC"/>
    <property type="match status" value="1"/>
</dbReference>
<dbReference type="PROSITE" id="PS00041">
    <property type="entry name" value="HTH_ARAC_FAMILY_1"/>
    <property type="match status" value="1"/>
</dbReference>
<dbReference type="Pfam" id="PF13377">
    <property type="entry name" value="Peripla_BP_3"/>
    <property type="match status" value="1"/>
</dbReference>
<sequence length="740" mass="82717">MDSIGRIAVIVPHISSNTETSFIDVIHRMAEGYGYDTIVISGVINYVDQQLDEVYSKGQTNIYDLILHGGFDGFIFEANIFCSERQRRAILDLLHRRDVPCVVVNYDQPYFPVVSADETILLYLSANHLINEHGCRKLYCIGGTKGHTPSEERINGFRRAMDEAGLPYDESCILYGNYWRDIPHRAALDIAGGRLEKPDGIVCGSDIMAVELCRTLADNGIKVPEDIKVTGCDGSIISQTERVSLTTVAGQERINGFLAFRKLMKILGRDISGGTVSPELIIGESCGCGDKGAISRSSSLSDTREYAGVILSILEQRRTSSQGEIIRRMSECKDLYDVTGTFLGCCYMIPTGIRAELCLCEDWQRDMKDPSVYRRGGLPDRMLLAMEACYEGGEQMKEFMTKDIFPSLTKPHSPRLTVISSLHYKGQILGYVGFTYRKAVHIILDEFYMSWCDAVSSGLNTVWNRMYKDYVNKRIESLSEFAPVLGIYNKRGLISKLMGMMSENSSAELTLTLLSYIKEDKVRYSVPPINSIVNAIRLSDGKAVLASIGDDIIAIARSAENECSEQSLAAEIAQNVTDSYKGAVDIRQERIAVLSCSVAPSDIFGIDEIICGMEDRLKGKMISMSSGTFSYKDQFIAMRDNIFRHPEKEWNIEALTRSMGLSKSHFHRIYKELFGTSCKEDIISSRLEKVKWLLDNTSLTVAKIAEESGYSNTSHFIRQFSSRTGLTPSAYRRKKGQKGK</sequence>
<dbReference type="InterPro" id="IPR018062">
    <property type="entry name" value="HTH_AraC-typ_CS"/>
</dbReference>
<dbReference type="GO" id="GO:0000976">
    <property type="term" value="F:transcription cis-regulatory region binding"/>
    <property type="evidence" value="ECO:0007669"/>
    <property type="project" value="TreeGrafter"/>
</dbReference>
<proteinExistence type="predicted"/>
<dbReference type="InterPro" id="IPR020449">
    <property type="entry name" value="Tscrpt_reg_AraC-type_HTH"/>
</dbReference>
<evidence type="ECO:0000256" key="1">
    <source>
        <dbReference type="ARBA" id="ARBA00023015"/>
    </source>
</evidence>
<reference evidence="5 6" key="1">
    <citation type="submission" date="2018-05" db="EMBL/GenBank/DDBJ databases">
        <title>The Hungate 1000. A catalogue of reference genomes from the rumen microbiome.</title>
        <authorList>
            <person name="Kelly W."/>
        </authorList>
    </citation>
    <scope>NUCLEOTIDE SEQUENCE [LARGE SCALE GENOMIC DNA]</scope>
    <source>
        <strain evidence="5 6">SAb67</strain>
    </source>
</reference>
<dbReference type="Gene3D" id="1.10.10.60">
    <property type="entry name" value="Homeodomain-like"/>
    <property type="match status" value="1"/>
</dbReference>
<dbReference type="PROSITE" id="PS01124">
    <property type="entry name" value="HTH_ARAC_FAMILY_2"/>
    <property type="match status" value="1"/>
</dbReference>
<name>A0A315Y574_RUMFL</name>
<dbReference type="RefSeq" id="WP_109725312.1">
    <property type="nucleotide sequence ID" value="NZ_QGDI01000001.1"/>
</dbReference>
<feature type="domain" description="HTH araC/xylS-type" evidence="4">
    <location>
        <begin position="636"/>
        <end position="734"/>
    </location>
</feature>
<dbReference type="Pfam" id="PF12833">
    <property type="entry name" value="HTH_18"/>
    <property type="match status" value="1"/>
</dbReference>
<comment type="caution">
    <text evidence="5">The sequence shown here is derived from an EMBL/GenBank/DDBJ whole genome shotgun (WGS) entry which is preliminary data.</text>
</comment>
<evidence type="ECO:0000256" key="2">
    <source>
        <dbReference type="ARBA" id="ARBA00023125"/>
    </source>
</evidence>
<evidence type="ECO:0000259" key="4">
    <source>
        <dbReference type="PROSITE" id="PS01124"/>
    </source>
</evidence>
<dbReference type="SUPFAM" id="SSF46689">
    <property type="entry name" value="Homeodomain-like"/>
    <property type="match status" value="2"/>
</dbReference>
<evidence type="ECO:0000313" key="5">
    <source>
        <dbReference type="EMBL" id="PWJ15529.1"/>
    </source>
</evidence>
<dbReference type="InterPro" id="IPR028082">
    <property type="entry name" value="Peripla_BP_I"/>
</dbReference>
<dbReference type="EMBL" id="QGDI01000001">
    <property type="protein sequence ID" value="PWJ15529.1"/>
    <property type="molecule type" value="Genomic_DNA"/>
</dbReference>
<dbReference type="AlphaFoldDB" id="A0A315Y574"/>
<organism evidence="5 6">
    <name type="scientific">Ruminococcus flavefaciens</name>
    <dbReference type="NCBI Taxonomy" id="1265"/>
    <lineage>
        <taxon>Bacteria</taxon>
        <taxon>Bacillati</taxon>
        <taxon>Bacillota</taxon>
        <taxon>Clostridia</taxon>
        <taxon>Eubacteriales</taxon>
        <taxon>Oscillospiraceae</taxon>
        <taxon>Ruminococcus</taxon>
    </lineage>
</organism>
<dbReference type="SUPFAM" id="SSF53822">
    <property type="entry name" value="Periplasmic binding protein-like I"/>
    <property type="match status" value="1"/>
</dbReference>
<keyword evidence="3" id="KW-0804">Transcription</keyword>
<evidence type="ECO:0000256" key="3">
    <source>
        <dbReference type="ARBA" id="ARBA00023163"/>
    </source>
</evidence>